<evidence type="ECO:0000256" key="1">
    <source>
        <dbReference type="SAM" id="Phobius"/>
    </source>
</evidence>
<dbReference type="RefSeq" id="WP_283414963.1">
    <property type="nucleotide sequence ID" value="NZ_FXUA01000019.1"/>
</dbReference>
<name>A0ABY1PME5_9BACT</name>
<organism evidence="2 3">
    <name type="scientific">Algoriphagus winogradskyi</name>
    <dbReference type="NCBI Taxonomy" id="237017"/>
    <lineage>
        <taxon>Bacteria</taxon>
        <taxon>Pseudomonadati</taxon>
        <taxon>Bacteroidota</taxon>
        <taxon>Cytophagia</taxon>
        <taxon>Cytophagales</taxon>
        <taxon>Cyclobacteriaceae</taxon>
        <taxon>Algoriphagus</taxon>
    </lineage>
</organism>
<feature type="transmembrane region" description="Helical" evidence="1">
    <location>
        <begin position="45"/>
        <end position="66"/>
    </location>
</feature>
<dbReference type="Proteomes" id="UP001157915">
    <property type="component" value="Unassembled WGS sequence"/>
</dbReference>
<gene>
    <name evidence="2" type="ORF">SAMN06265367_1191</name>
</gene>
<keyword evidence="1" id="KW-0472">Membrane</keyword>
<protein>
    <recommendedName>
        <fullName evidence="4">DUF3397 domain-containing protein</fullName>
    </recommendedName>
</protein>
<sequence length="127" mass="14356">MKTVDIIIAVAIHLVIPLIGLLMYLRLLRRMKTEEIPNPPAIDLFLIFATYGGLLLVALTTLLWAWSGMASLGMFYLILVAPIIMGVIAYRNYKKKELSTYHLWTYKAGLLYYAITPVTLGLLIILE</sequence>
<proteinExistence type="predicted"/>
<keyword evidence="1" id="KW-1133">Transmembrane helix</keyword>
<feature type="transmembrane region" description="Helical" evidence="1">
    <location>
        <begin position="6"/>
        <end position="25"/>
    </location>
</feature>
<reference evidence="2 3" key="1">
    <citation type="submission" date="2017-05" db="EMBL/GenBank/DDBJ databases">
        <authorList>
            <person name="Varghese N."/>
            <person name="Submissions S."/>
        </authorList>
    </citation>
    <scope>NUCLEOTIDE SEQUENCE [LARGE SCALE GENOMIC DNA]</scope>
    <source>
        <strain evidence="2 3">DSM 15360</strain>
    </source>
</reference>
<evidence type="ECO:0008006" key="4">
    <source>
        <dbReference type="Google" id="ProtNLM"/>
    </source>
</evidence>
<feature type="transmembrane region" description="Helical" evidence="1">
    <location>
        <begin position="72"/>
        <end position="90"/>
    </location>
</feature>
<evidence type="ECO:0000313" key="2">
    <source>
        <dbReference type="EMBL" id="SMP36719.1"/>
    </source>
</evidence>
<keyword evidence="3" id="KW-1185">Reference proteome</keyword>
<comment type="caution">
    <text evidence="2">The sequence shown here is derived from an EMBL/GenBank/DDBJ whole genome shotgun (WGS) entry which is preliminary data.</text>
</comment>
<keyword evidence="1" id="KW-0812">Transmembrane</keyword>
<dbReference type="EMBL" id="FXUA01000019">
    <property type="protein sequence ID" value="SMP36719.1"/>
    <property type="molecule type" value="Genomic_DNA"/>
</dbReference>
<accession>A0ABY1PME5</accession>
<feature type="transmembrane region" description="Helical" evidence="1">
    <location>
        <begin position="110"/>
        <end position="126"/>
    </location>
</feature>
<evidence type="ECO:0000313" key="3">
    <source>
        <dbReference type="Proteomes" id="UP001157915"/>
    </source>
</evidence>